<evidence type="ECO:0000256" key="1">
    <source>
        <dbReference type="SAM" id="MobiDB-lite"/>
    </source>
</evidence>
<name>A0A365H872_9ACTN</name>
<feature type="domain" description="DUF5667" evidence="3">
    <location>
        <begin position="85"/>
        <end position="194"/>
    </location>
</feature>
<proteinExistence type="predicted"/>
<accession>A0A365H872</accession>
<organism evidence="4 5">
    <name type="scientific">Actinomadura craniellae</name>
    <dbReference type="NCBI Taxonomy" id="2231787"/>
    <lineage>
        <taxon>Bacteria</taxon>
        <taxon>Bacillati</taxon>
        <taxon>Actinomycetota</taxon>
        <taxon>Actinomycetes</taxon>
        <taxon>Streptosporangiales</taxon>
        <taxon>Thermomonosporaceae</taxon>
        <taxon>Actinomadura</taxon>
    </lineage>
</organism>
<dbReference type="Proteomes" id="UP000251891">
    <property type="component" value="Unassembled WGS sequence"/>
</dbReference>
<evidence type="ECO:0000259" key="3">
    <source>
        <dbReference type="Pfam" id="PF18915"/>
    </source>
</evidence>
<protein>
    <recommendedName>
        <fullName evidence="3">DUF5667 domain-containing protein</fullName>
    </recommendedName>
</protein>
<evidence type="ECO:0000313" key="4">
    <source>
        <dbReference type="EMBL" id="RAY15305.1"/>
    </source>
</evidence>
<evidence type="ECO:0000256" key="2">
    <source>
        <dbReference type="SAM" id="Phobius"/>
    </source>
</evidence>
<dbReference type="AlphaFoldDB" id="A0A365H872"/>
<evidence type="ECO:0000313" key="5">
    <source>
        <dbReference type="Proteomes" id="UP000251891"/>
    </source>
</evidence>
<dbReference type="RefSeq" id="WP_111865958.1">
    <property type="nucleotide sequence ID" value="NZ_QLYX01000004.1"/>
</dbReference>
<dbReference type="Pfam" id="PF18915">
    <property type="entry name" value="DUF5667"/>
    <property type="match status" value="1"/>
</dbReference>
<sequence>MTTRRGKDDPLSKLREIGETGPGPDPLFRELLREQLMAAAERPVTQRPAAVRAAPRRRRPGLAVAAALLLAAGLGGTTVFNAQRSLPGDQFHVVKRAGESARLSLAGSDAARGRRELATARTRTRELARLVDRPRPDSGAIRDTLRDMDDHTRTAAELLHRAYLHSGDRALVTALTEFTLDQRGRLSALLPRLPPAGHDSLALVNEIIERTRALPEPRSERSGP</sequence>
<gene>
    <name evidence="4" type="ORF">DPM19_11400</name>
</gene>
<keyword evidence="2" id="KW-0812">Transmembrane</keyword>
<dbReference type="EMBL" id="QLYX01000004">
    <property type="protein sequence ID" value="RAY15305.1"/>
    <property type="molecule type" value="Genomic_DNA"/>
</dbReference>
<dbReference type="InterPro" id="IPR043725">
    <property type="entry name" value="DUF5667"/>
</dbReference>
<keyword evidence="2" id="KW-0472">Membrane</keyword>
<keyword evidence="2" id="KW-1133">Transmembrane helix</keyword>
<keyword evidence="5" id="KW-1185">Reference proteome</keyword>
<comment type="caution">
    <text evidence="4">The sequence shown here is derived from an EMBL/GenBank/DDBJ whole genome shotgun (WGS) entry which is preliminary data.</text>
</comment>
<dbReference type="OrthoDB" id="3482332at2"/>
<feature type="region of interest" description="Disordered" evidence="1">
    <location>
        <begin position="1"/>
        <end position="26"/>
    </location>
</feature>
<feature type="compositionally biased region" description="Basic and acidic residues" evidence="1">
    <location>
        <begin position="1"/>
        <end position="18"/>
    </location>
</feature>
<reference evidence="4 5" key="1">
    <citation type="submission" date="2018-06" db="EMBL/GenBank/DDBJ databases">
        <title>Actinomadura craniellae sp. nov. isolated from marine sponge Craniella sp.</title>
        <authorList>
            <person name="Li L."/>
            <person name="Xu Q.H."/>
            <person name="Lin H.W."/>
            <person name="Lu Y.H."/>
        </authorList>
    </citation>
    <scope>NUCLEOTIDE SEQUENCE [LARGE SCALE GENOMIC DNA]</scope>
    <source>
        <strain evidence="4 5">LHW63021</strain>
    </source>
</reference>
<feature type="transmembrane region" description="Helical" evidence="2">
    <location>
        <begin position="62"/>
        <end position="80"/>
    </location>
</feature>